<feature type="transmembrane region" description="Helical" evidence="1">
    <location>
        <begin position="65"/>
        <end position="87"/>
    </location>
</feature>
<evidence type="ECO:0000256" key="1">
    <source>
        <dbReference type="SAM" id="Phobius"/>
    </source>
</evidence>
<organism evidence="2 3">
    <name type="scientific">Corynebacterium ammoniagenes</name>
    <name type="common">Brevibacterium ammoniagenes</name>
    <dbReference type="NCBI Taxonomy" id="1697"/>
    <lineage>
        <taxon>Bacteria</taxon>
        <taxon>Bacillati</taxon>
        <taxon>Actinomycetota</taxon>
        <taxon>Actinomycetes</taxon>
        <taxon>Mycobacteriales</taxon>
        <taxon>Corynebacteriaceae</taxon>
        <taxon>Corynebacterium</taxon>
    </lineage>
</organism>
<protein>
    <submittedName>
        <fullName evidence="2">Uncharacterized protein</fullName>
    </submittedName>
</protein>
<keyword evidence="1" id="KW-1133">Transmembrane helix</keyword>
<reference evidence="2" key="1">
    <citation type="submission" date="2021-12" db="EMBL/GenBank/DDBJ databases">
        <title>Draft genome sequence of Corynebacterium ammoniagenes strain T-723.</title>
        <authorList>
            <person name="Matsuzawa M."/>
            <person name="Hiratani M."/>
            <person name="Abe I."/>
            <person name="Tsuji Y."/>
            <person name="Nakamura J."/>
        </authorList>
    </citation>
    <scope>NUCLEOTIDE SEQUENCE</scope>
    <source>
        <strain evidence="2">T-723</strain>
    </source>
</reference>
<feature type="transmembrane region" description="Helical" evidence="1">
    <location>
        <begin position="6"/>
        <end position="23"/>
    </location>
</feature>
<comment type="caution">
    <text evidence="2">The sequence shown here is derived from an EMBL/GenBank/DDBJ whole genome shotgun (WGS) entry which is preliminary data.</text>
</comment>
<dbReference type="EMBL" id="BQKK01000002">
    <property type="protein sequence ID" value="GJN42876.1"/>
    <property type="molecule type" value="Genomic_DNA"/>
</dbReference>
<dbReference type="AlphaFoldDB" id="A0AAV5G784"/>
<proteinExistence type="predicted"/>
<gene>
    <name evidence="2" type="ORF">CAT723_13550</name>
</gene>
<sequence length="99" mass="11044">MLFEIIIYAVLAIIAGDNIYQIWKLTRSGKSDQFKPGKTLGYLIFTLVIVIIVGLSAPWGTQISIVMWWIIAATTAAYAGVAIWRILRNRELEVSGIAF</sequence>
<feature type="transmembrane region" description="Helical" evidence="1">
    <location>
        <begin position="39"/>
        <end position="59"/>
    </location>
</feature>
<keyword evidence="1" id="KW-0812">Transmembrane</keyword>
<dbReference type="RefSeq" id="WP_003848715.1">
    <property type="nucleotide sequence ID" value="NZ_BQKK01000002.1"/>
</dbReference>
<evidence type="ECO:0000313" key="2">
    <source>
        <dbReference type="EMBL" id="GJN42876.1"/>
    </source>
</evidence>
<dbReference type="Proteomes" id="UP001054925">
    <property type="component" value="Unassembled WGS sequence"/>
</dbReference>
<evidence type="ECO:0000313" key="3">
    <source>
        <dbReference type="Proteomes" id="UP001054925"/>
    </source>
</evidence>
<keyword evidence="1" id="KW-0472">Membrane</keyword>
<accession>A0AAV5G784</accession>
<name>A0AAV5G784_CORAM</name>